<dbReference type="STRING" id="1307763.L21SP4_01715"/>
<dbReference type="GO" id="GO:0006412">
    <property type="term" value="P:translation"/>
    <property type="evidence" value="ECO:0007669"/>
    <property type="project" value="UniProtKB-UniRule"/>
</dbReference>
<accession>A0A0G3EHQ6</accession>
<keyword evidence="5 7" id="KW-0687">Ribonucleoprotein</keyword>
<evidence type="ECO:0000256" key="5">
    <source>
        <dbReference type="ARBA" id="ARBA00023274"/>
    </source>
</evidence>
<keyword evidence="4 7" id="KW-0689">Ribosomal protein</keyword>
<comment type="subunit">
    <text evidence="7 9">Part of the 50S ribosomal subunit. Forms a cluster with proteins L14 and L19.</text>
</comment>
<dbReference type="GO" id="GO:0003735">
    <property type="term" value="F:structural constituent of ribosome"/>
    <property type="evidence" value="ECO:0007669"/>
    <property type="project" value="UniProtKB-UniRule"/>
</dbReference>
<evidence type="ECO:0000256" key="8">
    <source>
        <dbReference type="RuleBase" id="RU003905"/>
    </source>
</evidence>
<dbReference type="PANTHER" id="PTHR11229">
    <property type="entry name" value="50S RIBOSOMAL PROTEIN L3"/>
    <property type="match status" value="1"/>
</dbReference>
<dbReference type="FunFam" id="3.30.160.810:FF:000001">
    <property type="entry name" value="50S ribosomal protein L3"/>
    <property type="match status" value="1"/>
</dbReference>
<evidence type="ECO:0000313" key="10">
    <source>
        <dbReference type="EMBL" id="AKJ64957.1"/>
    </source>
</evidence>
<reference evidence="10 11" key="2">
    <citation type="journal article" date="2016" name="ISME J.">
        <title>Characterization of the first cultured representative of Verrucomicrobia subdivision 5 indicates the proposal of a novel phylum.</title>
        <authorList>
            <person name="Spring S."/>
            <person name="Bunk B."/>
            <person name="Sproer C."/>
            <person name="Schumann P."/>
            <person name="Rohde M."/>
            <person name="Tindall B.J."/>
            <person name="Klenk H.P."/>
        </authorList>
    </citation>
    <scope>NUCLEOTIDE SEQUENCE [LARGE SCALE GENOMIC DNA]</scope>
    <source>
        <strain evidence="10 11">L21-Fru-AB</strain>
    </source>
</reference>
<keyword evidence="3 7" id="KW-0694">RNA-binding</keyword>
<dbReference type="NCBIfam" id="TIGR03625">
    <property type="entry name" value="L3_bact"/>
    <property type="match status" value="1"/>
</dbReference>
<dbReference type="PROSITE" id="PS00474">
    <property type="entry name" value="RIBOSOMAL_L3"/>
    <property type="match status" value="1"/>
</dbReference>
<evidence type="ECO:0000256" key="7">
    <source>
        <dbReference type="HAMAP-Rule" id="MF_01325"/>
    </source>
</evidence>
<evidence type="ECO:0000256" key="1">
    <source>
        <dbReference type="ARBA" id="ARBA00006540"/>
    </source>
</evidence>
<dbReference type="InterPro" id="IPR019927">
    <property type="entry name" value="Ribosomal_uL3_bac/org-type"/>
</dbReference>
<comment type="function">
    <text evidence="7 9">One of the primary rRNA binding proteins, it binds directly near the 3'-end of the 23S rRNA, where it nucleates assembly of the 50S subunit.</text>
</comment>
<dbReference type="InterPro" id="IPR009000">
    <property type="entry name" value="Transl_B-barrel_sf"/>
</dbReference>
<dbReference type="GO" id="GO:0022625">
    <property type="term" value="C:cytosolic large ribosomal subunit"/>
    <property type="evidence" value="ECO:0007669"/>
    <property type="project" value="TreeGrafter"/>
</dbReference>
<evidence type="ECO:0000313" key="11">
    <source>
        <dbReference type="Proteomes" id="UP000035268"/>
    </source>
</evidence>
<dbReference type="Pfam" id="PF00297">
    <property type="entry name" value="Ribosomal_L3"/>
    <property type="match status" value="1"/>
</dbReference>
<dbReference type="Gene3D" id="2.40.30.10">
    <property type="entry name" value="Translation factors"/>
    <property type="match status" value="1"/>
</dbReference>
<keyword evidence="2 7" id="KW-0699">rRNA-binding</keyword>
<dbReference type="FunFam" id="2.40.30.10:FF:000004">
    <property type="entry name" value="50S ribosomal protein L3"/>
    <property type="match status" value="1"/>
</dbReference>
<dbReference type="OrthoDB" id="9806135at2"/>
<evidence type="ECO:0000256" key="9">
    <source>
        <dbReference type="RuleBase" id="RU003906"/>
    </source>
</evidence>
<proteinExistence type="inferred from homology"/>
<evidence type="ECO:0000256" key="3">
    <source>
        <dbReference type="ARBA" id="ARBA00022884"/>
    </source>
</evidence>
<protein>
    <recommendedName>
        <fullName evidence="6 7">Large ribosomal subunit protein uL3</fullName>
    </recommendedName>
</protein>
<dbReference type="RefSeq" id="WP_052882237.1">
    <property type="nucleotide sequence ID" value="NZ_CP010904.1"/>
</dbReference>
<evidence type="ECO:0000256" key="6">
    <source>
        <dbReference type="ARBA" id="ARBA00035243"/>
    </source>
</evidence>
<evidence type="ECO:0000256" key="2">
    <source>
        <dbReference type="ARBA" id="ARBA00022730"/>
    </source>
</evidence>
<dbReference type="InterPro" id="IPR000597">
    <property type="entry name" value="Ribosomal_uL3"/>
</dbReference>
<dbReference type="Gene3D" id="3.30.160.810">
    <property type="match status" value="1"/>
</dbReference>
<dbReference type="PATRIC" id="fig|1609981.3.peg.1785"/>
<comment type="similarity">
    <text evidence="1 7 8">Belongs to the universal ribosomal protein uL3 family.</text>
</comment>
<dbReference type="Proteomes" id="UP000035268">
    <property type="component" value="Chromosome"/>
</dbReference>
<organism evidence="10 11">
    <name type="scientific">Kiritimatiella glycovorans</name>
    <dbReference type="NCBI Taxonomy" id="1307763"/>
    <lineage>
        <taxon>Bacteria</taxon>
        <taxon>Pseudomonadati</taxon>
        <taxon>Kiritimatiellota</taxon>
        <taxon>Kiritimatiellia</taxon>
        <taxon>Kiritimatiellales</taxon>
        <taxon>Kiritimatiellaceae</taxon>
        <taxon>Kiritimatiella</taxon>
    </lineage>
</organism>
<evidence type="ECO:0000256" key="4">
    <source>
        <dbReference type="ARBA" id="ARBA00022980"/>
    </source>
</evidence>
<dbReference type="AlphaFoldDB" id="A0A0G3EHQ6"/>
<name>A0A0G3EHQ6_9BACT</name>
<dbReference type="KEGG" id="vbl:L21SP4_01715"/>
<dbReference type="InterPro" id="IPR019926">
    <property type="entry name" value="Ribosomal_uL3_CS"/>
</dbReference>
<sequence length="215" mass="23232">MKGLIGRKVGMTQIFTEEGRAVPVTVIEAGPCPVVQARTAEKEGYPAVQLGFGPQKETRVTKPLQGHFKRGGAAPHRVLREFRFAEGDDLPGEGETLTVDMFEDVDFIDVVALSKGRGYQGVVKRHGFSGGRASHGSGMHRMSGSIGMCEKPARVMKNRKMPGQTGARRVTTQNLRVMGVRTGDNVLLVRGAVPGPNNGIVEVREARKKQGRKAS</sequence>
<dbReference type="HAMAP" id="MF_01325_B">
    <property type="entry name" value="Ribosomal_uL3_B"/>
    <property type="match status" value="1"/>
</dbReference>
<keyword evidence="11" id="KW-1185">Reference proteome</keyword>
<gene>
    <name evidence="7 10" type="primary">rplC</name>
    <name evidence="10" type="ORF">L21SP4_01715</name>
</gene>
<reference evidence="11" key="1">
    <citation type="submission" date="2015-02" db="EMBL/GenBank/DDBJ databases">
        <title>Description and complete genome sequence of the first cultured representative of the subdivision 5 of the Verrucomicrobia phylum.</title>
        <authorList>
            <person name="Spring S."/>
            <person name="Bunk B."/>
            <person name="Sproer C."/>
            <person name="Klenk H.-P."/>
        </authorList>
    </citation>
    <scope>NUCLEOTIDE SEQUENCE [LARGE SCALE GENOMIC DNA]</scope>
    <source>
        <strain evidence="11">L21-Fru-AB</strain>
    </source>
</reference>
<dbReference type="EMBL" id="CP010904">
    <property type="protein sequence ID" value="AKJ64957.1"/>
    <property type="molecule type" value="Genomic_DNA"/>
</dbReference>
<dbReference type="PANTHER" id="PTHR11229:SF16">
    <property type="entry name" value="LARGE RIBOSOMAL SUBUNIT PROTEIN UL3C"/>
    <property type="match status" value="1"/>
</dbReference>
<dbReference type="SUPFAM" id="SSF50447">
    <property type="entry name" value="Translation proteins"/>
    <property type="match status" value="1"/>
</dbReference>
<dbReference type="GO" id="GO:0019843">
    <property type="term" value="F:rRNA binding"/>
    <property type="evidence" value="ECO:0007669"/>
    <property type="project" value="UniProtKB-UniRule"/>
</dbReference>